<sequence length="102" mass="11264">MAVVKVTRENFENEVIKSDKPVLVDFNADWCGPCKMLAPVLEEIAGSRDDVKIVSINVDDEDILAEDYGVSSIPCLVVVKDGKEVKRSIGFRGKDAVLELLR</sequence>
<dbReference type="FunFam" id="3.40.30.10:FF:000001">
    <property type="entry name" value="Thioredoxin"/>
    <property type="match status" value="1"/>
</dbReference>
<dbReference type="PANTHER" id="PTHR45663">
    <property type="entry name" value="GEO12009P1"/>
    <property type="match status" value="1"/>
</dbReference>
<evidence type="ECO:0000256" key="4">
    <source>
        <dbReference type="ARBA" id="ARBA00022982"/>
    </source>
</evidence>
<dbReference type="InterPro" id="IPR013766">
    <property type="entry name" value="Thioredoxin_domain"/>
</dbReference>
<dbReference type="PRINTS" id="PR00421">
    <property type="entry name" value="THIOREDOXIN"/>
</dbReference>
<dbReference type="NCBIfam" id="TIGR01068">
    <property type="entry name" value="thioredoxin"/>
    <property type="match status" value="1"/>
</dbReference>
<keyword evidence="5 10" id="KW-1015">Disulfide bond</keyword>
<dbReference type="eggNOG" id="COG3118">
    <property type="taxonomic scope" value="Bacteria"/>
</dbReference>
<keyword evidence="4" id="KW-0249">Electron transport</keyword>
<evidence type="ECO:0000313" key="12">
    <source>
        <dbReference type="EMBL" id="EGC02113.1"/>
    </source>
</evidence>
<evidence type="ECO:0000256" key="3">
    <source>
        <dbReference type="ARBA" id="ARBA00022448"/>
    </source>
</evidence>
<dbReference type="PROSITE" id="PS51352">
    <property type="entry name" value="THIOREDOXIN_2"/>
    <property type="match status" value="1"/>
</dbReference>
<dbReference type="Gene3D" id="3.40.30.10">
    <property type="entry name" value="Glutaredoxin"/>
    <property type="match status" value="1"/>
</dbReference>
<dbReference type="GO" id="GO:0045454">
    <property type="term" value="P:cell redox homeostasis"/>
    <property type="evidence" value="ECO:0007669"/>
    <property type="project" value="TreeGrafter"/>
</dbReference>
<feature type="site" description="Contributes to redox potential value" evidence="9">
    <location>
        <position position="32"/>
    </location>
</feature>
<keyword evidence="3" id="KW-0813">Transport</keyword>
<evidence type="ECO:0000256" key="1">
    <source>
        <dbReference type="ARBA" id="ARBA00008987"/>
    </source>
</evidence>
<feature type="active site" description="Nucleophile" evidence="9">
    <location>
        <position position="31"/>
    </location>
</feature>
<dbReference type="PANTHER" id="PTHR45663:SF11">
    <property type="entry name" value="GEO12009P1"/>
    <property type="match status" value="1"/>
</dbReference>
<feature type="active site" description="Nucleophile" evidence="9">
    <location>
        <position position="34"/>
    </location>
</feature>
<comment type="caution">
    <text evidence="12">The sequence shown here is derived from an EMBL/GenBank/DDBJ whole genome shotgun (WGS) entry which is preliminary data.</text>
</comment>
<feature type="disulfide bond" description="Redox-active" evidence="10">
    <location>
        <begin position="31"/>
        <end position="34"/>
    </location>
</feature>
<dbReference type="AlphaFoldDB" id="E9SF46"/>
<evidence type="ECO:0000256" key="10">
    <source>
        <dbReference type="PIRSR" id="PIRSR000077-4"/>
    </source>
</evidence>
<dbReference type="CDD" id="cd02947">
    <property type="entry name" value="TRX_family"/>
    <property type="match status" value="1"/>
</dbReference>
<dbReference type="GO" id="GO:0005829">
    <property type="term" value="C:cytosol"/>
    <property type="evidence" value="ECO:0007669"/>
    <property type="project" value="TreeGrafter"/>
</dbReference>
<proteinExistence type="inferred from homology"/>
<dbReference type="Pfam" id="PF00085">
    <property type="entry name" value="Thioredoxin"/>
    <property type="match status" value="1"/>
</dbReference>
<feature type="site" description="Contributes to redox potential value" evidence="9">
    <location>
        <position position="33"/>
    </location>
</feature>
<protein>
    <recommendedName>
        <fullName evidence="2 7">Thioredoxin</fullName>
    </recommendedName>
</protein>
<gene>
    <name evidence="12" type="primary">trxA</name>
    <name evidence="12" type="ORF">CUS_4885</name>
</gene>
<evidence type="ECO:0000313" key="13">
    <source>
        <dbReference type="Proteomes" id="UP000004259"/>
    </source>
</evidence>
<evidence type="ECO:0000256" key="2">
    <source>
        <dbReference type="ARBA" id="ARBA00020570"/>
    </source>
</evidence>
<feature type="site" description="Deprotonates C-terminal active site Cys" evidence="9">
    <location>
        <position position="25"/>
    </location>
</feature>
<comment type="similarity">
    <text evidence="1 8">Belongs to the thioredoxin family.</text>
</comment>
<dbReference type="PIRSF" id="PIRSF000077">
    <property type="entry name" value="Thioredoxin"/>
    <property type="match status" value="1"/>
</dbReference>
<reference evidence="12 13" key="1">
    <citation type="submission" date="2011-02" db="EMBL/GenBank/DDBJ databases">
        <authorList>
            <person name="Nelson K.E."/>
            <person name="Sutton G."/>
            <person name="Torralba M."/>
            <person name="Durkin S."/>
            <person name="Harkins D."/>
            <person name="Montgomery R."/>
            <person name="Ziemer C."/>
            <person name="Klaassens E."/>
            <person name="Ocuiv P."/>
            <person name="Morrison M."/>
        </authorList>
    </citation>
    <scope>NUCLEOTIDE SEQUENCE [LARGE SCALE GENOMIC DNA]</scope>
    <source>
        <strain evidence="12 13">8</strain>
    </source>
</reference>
<keyword evidence="13" id="KW-1185">Reference proteome</keyword>
<evidence type="ECO:0000259" key="11">
    <source>
        <dbReference type="PROSITE" id="PS51352"/>
    </source>
</evidence>
<evidence type="ECO:0000256" key="8">
    <source>
        <dbReference type="PIRNR" id="PIRNR000077"/>
    </source>
</evidence>
<dbReference type="OrthoDB" id="9790390at2"/>
<evidence type="ECO:0000256" key="5">
    <source>
        <dbReference type="ARBA" id="ARBA00023157"/>
    </source>
</evidence>
<dbReference type="EMBL" id="ADKM02000111">
    <property type="protein sequence ID" value="EGC02113.1"/>
    <property type="molecule type" value="Genomic_DNA"/>
</dbReference>
<dbReference type="GO" id="GO:0015035">
    <property type="term" value="F:protein-disulfide reductase activity"/>
    <property type="evidence" value="ECO:0007669"/>
    <property type="project" value="UniProtKB-UniRule"/>
</dbReference>
<organism evidence="12 13">
    <name type="scientific">Ruminococcus albus 8</name>
    <dbReference type="NCBI Taxonomy" id="246199"/>
    <lineage>
        <taxon>Bacteria</taxon>
        <taxon>Bacillati</taxon>
        <taxon>Bacillota</taxon>
        <taxon>Clostridia</taxon>
        <taxon>Eubacteriales</taxon>
        <taxon>Oscillospiraceae</taxon>
        <taxon>Ruminococcus</taxon>
    </lineage>
</organism>
<feature type="domain" description="Thioredoxin" evidence="11">
    <location>
        <begin position="1"/>
        <end position="102"/>
    </location>
</feature>
<name>E9SF46_RUMAL</name>
<evidence type="ECO:0000256" key="9">
    <source>
        <dbReference type="PIRSR" id="PIRSR000077-1"/>
    </source>
</evidence>
<keyword evidence="6 10" id="KW-0676">Redox-active center</keyword>
<dbReference type="SUPFAM" id="SSF52833">
    <property type="entry name" value="Thioredoxin-like"/>
    <property type="match status" value="1"/>
</dbReference>
<evidence type="ECO:0000256" key="6">
    <source>
        <dbReference type="ARBA" id="ARBA00023284"/>
    </source>
</evidence>
<dbReference type="Proteomes" id="UP000004259">
    <property type="component" value="Unassembled WGS sequence"/>
</dbReference>
<dbReference type="InterPro" id="IPR005746">
    <property type="entry name" value="Thioredoxin"/>
</dbReference>
<evidence type="ECO:0000256" key="7">
    <source>
        <dbReference type="NCBIfam" id="TIGR01068"/>
    </source>
</evidence>
<dbReference type="InterPro" id="IPR036249">
    <property type="entry name" value="Thioredoxin-like_sf"/>
</dbReference>
<dbReference type="STRING" id="246199.CUS_4885"/>
<accession>E9SF46</accession>
<dbReference type="RefSeq" id="WP_002851579.1">
    <property type="nucleotide sequence ID" value="NZ_ADKM02000111.1"/>
</dbReference>